<gene>
    <name evidence="2" type="primary">Cni-ZC449.7</name>
    <name evidence="2" type="synonym">Cnig_chr_X.g24223</name>
    <name evidence="2" type="ORF">B9Z55_024223</name>
</gene>
<sequence>MQSLSSMLAPLNGNDANNSQQGETANLQTPLSISIPLNEYEVPGLQHAAEDPLLGNQVNPMWPITYQQQPLLRSKSPEIDALAALNAEVGNQYTYQMFDSEGASNSSYHFGMESDPRTGYDKIMFAAVDPAPYQDHYYQCAYGQSQSQRVAIRHKLDDNDQDGGPDTKRHCVEAPRLGNEYSVIVPNTSVFGNGANKG</sequence>
<protein>
    <submittedName>
        <fullName evidence="2">Uncharacterized protein</fullName>
    </submittedName>
</protein>
<evidence type="ECO:0000313" key="2">
    <source>
        <dbReference type="EMBL" id="PIC18276.1"/>
    </source>
</evidence>
<dbReference type="EMBL" id="PDUG01000006">
    <property type="protein sequence ID" value="PIC18276.1"/>
    <property type="molecule type" value="Genomic_DNA"/>
</dbReference>
<dbReference type="OrthoDB" id="5780485at2759"/>
<feature type="compositionally biased region" description="Polar residues" evidence="1">
    <location>
        <begin position="14"/>
        <end position="23"/>
    </location>
</feature>
<evidence type="ECO:0000256" key="1">
    <source>
        <dbReference type="SAM" id="MobiDB-lite"/>
    </source>
</evidence>
<name>A0A2G5STX6_9PELO</name>
<evidence type="ECO:0000313" key="3">
    <source>
        <dbReference type="Proteomes" id="UP000230233"/>
    </source>
</evidence>
<keyword evidence="3" id="KW-1185">Reference proteome</keyword>
<organism evidence="2 3">
    <name type="scientific">Caenorhabditis nigoni</name>
    <dbReference type="NCBI Taxonomy" id="1611254"/>
    <lineage>
        <taxon>Eukaryota</taxon>
        <taxon>Metazoa</taxon>
        <taxon>Ecdysozoa</taxon>
        <taxon>Nematoda</taxon>
        <taxon>Chromadorea</taxon>
        <taxon>Rhabditida</taxon>
        <taxon>Rhabditina</taxon>
        <taxon>Rhabditomorpha</taxon>
        <taxon>Rhabditoidea</taxon>
        <taxon>Rhabditidae</taxon>
        <taxon>Peloderinae</taxon>
        <taxon>Caenorhabditis</taxon>
    </lineage>
</organism>
<dbReference type="Proteomes" id="UP000230233">
    <property type="component" value="Chromosome X"/>
</dbReference>
<feature type="region of interest" description="Disordered" evidence="1">
    <location>
        <begin position="1"/>
        <end position="23"/>
    </location>
</feature>
<dbReference type="STRING" id="1611254.A0A2G5STX6"/>
<dbReference type="AlphaFoldDB" id="A0A2G5STX6"/>
<proteinExistence type="predicted"/>
<comment type="caution">
    <text evidence="2">The sequence shown here is derived from an EMBL/GenBank/DDBJ whole genome shotgun (WGS) entry which is preliminary data.</text>
</comment>
<accession>A0A2G5STX6</accession>
<reference evidence="3" key="1">
    <citation type="submission" date="2017-10" db="EMBL/GenBank/DDBJ databases">
        <title>Rapid genome shrinkage in a self-fertile nematode reveals novel sperm competition proteins.</title>
        <authorList>
            <person name="Yin D."/>
            <person name="Schwarz E.M."/>
            <person name="Thomas C.G."/>
            <person name="Felde R.L."/>
            <person name="Korf I.F."/>
            <person name="Cutter A.D."/>
            <person name="Schartner C.M."/>
            <person name="Ralston E.J."/>
            <person name="Meyer B.J."/>
            <person name="Haag E.S."/>
        </authorList>
    </citation>
    <scope>NUCLEOTIDE SEQUENCE [LARGE SCALE GENOMIC DNA]</scope>
    <source>
        <strain evidence="3">JU1422</strain>
    </source>
</reference>